<evidence type="ECO:0000256" key="7">
    <source>
        <dbReference type="ARBA" id="ARBA00022723"/>
    </source>
</evidence>
<dbReference type="Proteomes" id="UP000266723">
    <property type="component" value="Unassembled WGS sequence"/>
</dbReference>
<keyword evidence="14" id="KW-1185">Reference proteome</keyword>
<comment type="catalytic activity">
    <reaction evidence="12">
        <text>small RNA 3'-end nucleotide + S-adenosyl-L-methionine = small RNA 3'-end 2'-O-methylnucleotide + S-adenosyl-L-homocysteine + H(+)</text>
        <dbReference type="Rhea" id="RHEA:37887"/>
        <dbReference type="Rhea" id="RHEA-COMP:10415"/>
        <dbReference type="Rhea" id="RHEA-COMP:10416"/>
        <dbReference type="ChEBI" id="CHEBI:15378"/>
        <dbReference type="ChEBI" id="CHEBI:57856"/>
        <dbReference type="ChEBI" id="CHEBI:59789"/>
        <dbReference type="ChEBI" id="CHEBI:74896"/>
        <dbReference type="ChEBI" id="CHEBI:74898"/>
        <dbReference type="EC" id="2.1.1.386"/>
    </reaction>
</comment>
<keyword evidence="6" id="KW-0949">S-adenosyl-L-methionine</keyword>
<evidence type="ECO:0000256" key="4">
    <source>
        <dbReference type="ARBA" id="ARBA00022603"/>
    </source>
</evidence>
<dbReference type="InterPro" id="IPR026610">
    <property type="entry name" value="Hen1"/>
</dbReference>
<dbReference type="SUPFAM" id="SSF53335">
    <property type="entry name" value="S-adenosyl-L-methionine-dependent methyltransferases"/>
    <property type="match status" value="1"/>
</dbReference>
<comment type="similarity">
    <text evidence="2">Belongs to the methyltransferase superfamily. HEN1 family.</text>
</comment>
<keyword evidence="7" id="KW-0479">Metal-binding</keyword>
<comment type="caution">
    <text evidence="13">The sequence shown here is derived from an EMBL/GenBank/DDBJ whole genome shotgun (WGS) entry which is preliminary data.</text>
</comment>
<evidence type="ECO:0000256" key="10">
    <source>
        <dbReference type="ARBA" id="ARBA00023158"/>
    </source>
</evidence>
<accession>A0ABQ7BE77</accession>
<proteinExistence type="inferred from homology"/>
<comment type="cofactor">
    <cofactor evidence="1">
        <name>Mg(2+)</name>
        <dbReference type="ChEBI" id="CHEBI:18420"/>
    </cofactor>
</comment>
<evidence type="ECO:0000313" key="14">
    <source>
        <dbReference type="Proteomes" id="UP000266723"/>
    </source>
</evidence>
<evidence type="ECO:0000313" key="13">
    <source>
        <dbReference type="EMBL" id="KAF3530440.1"/>
    </source>
</evidence>
<keyword evidence="9" id="KW-0694">RNA-binding</keyword>
<dbReference type="PANTHER" id="PTHR21404:SF3">
    <property type="entry name" value="SMALL RNA 2'-O-METHYLTRANSFERASE"/>
    <property type="match status" value="1"/>
</dbReference>
<sequence length="307" mass="33189">MLPSIYYGGSANGSPEKLLEDEFVVNKMKSNENNLKLSFMNVMDTSPSNWSSAGTKAMDPLIESAITQMTKEPCEERMEAAFFKPSLSKQRVEYAVIHIRDSSASTLADFGCRFGSLLDSLLDYPTTLQSIIGVDISPKGLACAAKLCKIMNHRFYSHACPFRKWFTWGCVEFSGVGGSGEVEPGFASQIVVFKREASAVENVSEVLFVIFGGSPVPEGGGFDSSVAAGFVSESSSSIAFSGFVSLAPGFYSFSSRSMSLHFKASLPLDLSSETAAWIRDLDVLDRWMLSDEGSRAVKVAQSRSGGV</sequence>
<dbReference type="EMBL" id="QGKV02001507">
    <property type="protein sequence ID" value="KAF3530440.1"/>
    <property type="molecule type" value="Genomic_DNA"/>
</dbReference>
<keyword evidence="4" id="KW-0489">Methyltransferase</keyword>
<gene>
    <name evidence="13" type="ORF">DY000_02037597</name>
</gene>
<evidence type="ECO:0000256" key="11">
    <source>
        <dbReference type="ARBA" id="ARBA00035025"/>
    </source>
</evidence>
<evidence type="ECO:0000256" key="9">
    <source>
        <dbReference type="ARBA" id="ARBA00022884"/>
    </source>
</evidence>
<keyword evidence="5" id="KW-0808">Transferase</keyword>
<name>A0ABQ7BE77_BRACR</name>
<keyword evidence="8" id="KW-0460">Magnesium</keyword>
<evidence type="ECO:0000256" key="8">
    <source>
        <dbReference type="ARBA" id="ARBA00022842"/>
    </source>
</evidence>
<dbReference type="EC" id="2.1.1.386" evidence="11"/>
<evidence type="ECO:0000256" key="5">
    <source>
        <dbReference type="ARBA" id="ARBA00022679"/>
    </source>
</evidence>
<dbReference type="InterPro" id="IPR029063">
    <property type="entry name" value="SAM-dependent_MTases_sf"/>
</dbReference>
<evidence type="ECO:0000256" key="3">
    <source>
        <dbReference type="ARBA" id="ARBA00021330"/>
    </source>
</evidence>
<dbReference type="Gene3D" id="3.40.50.150">
    <property type="entry name" value="Vaccinia Virus protein VP39"/>
    <property type="match status" value="2"/>
</dbReference>
<organism evidence="13 14">
    <name type="scientific">Brassica cretica</name>
    <name type="common">Mustard</name>
    <dbReference type="NCBI Taxonomy" id="69181"/>
    <lineage>
        <taxon>Eukaryota</taxon>
        <taxon>Viridiplantae</taxon>
        <taxon>Streptophyta</taxon>
        <taxon>Embryophyta</taxon>
        <taxon>Tracheophyta</taxon>
        <taxon>Spermatophyta</taxon>
        <taxon>Magnoliopsida</taxon>
        <taxon>eudicotyledons</taxon>
        <taxon>Gunneridae</taxon>
        <taxon>Pentapetalae</taxon>
        <taxon>rosids</taxon>
        <taxon>malvids</taxon>
        <taxon>Brassicales</taxon>
        <taxon>Brassicaceae</taxon>
        <taxon>Brassiceae</taxon>
        <taxon>Brassica</taxon>
    </lineage>
</organism>
<evidence type="ECO:0000256" key="1">
    <source>
        <dbReference type="ARBA" id="ARBA00001946"/>
    </source>
</evidence>
<evidence type="ECO:0000256" key="6">
    <source>
        <dbReference type="ARBA" id="ARBA00022691"/>
    </source>
</evidence>
<evidence type="ECO:0000256" key="2">
    <source>
        <dbReference type="ARBA" id="ARBA00009026"/>
    </source>
</evidence>
<keyword evidence="10" id="KW-0943">RNA-mediated gene silencing</keyword>
<evidence type="ECO:0000256" key="12">
    <source>
        <dbReference type="ARBA" id="ARBA00048418"/>
    </source>
</evidence>
<protein>
    <recommendedName>
        <fullName evidence="3">Small RNA 2'-O-methyltransferase</fullName>
        <ecNumber evidence="11">2.1.1.386</ecNumber>
    </recommendedName>
</protein>
<dbReference type="PANTHER" id="PTHR21404">
    <property type="entry name" value="HEN1"/>
    <property type="match status" value="1"/>
</dbReference>
<reference evidence="13 14" key="1">
    <citation type="journal article" date="2020" name="BMC Genomics">
        <title>Intraspecific diversification of the crop wild relative Brassica cretica Lam. using demographic model selection.</title>
        <authorList>
            <person name="Kioukis A."/>
            <person name="Michalopoulou V.A."/>
            <person name="Briers L."/>
            <person name="Pirintsos S."/>
            <person name="Studholme D.J."/>
            <person name="Pavlidis P."/>
            <person name="Sarris P.F."/>
        </authorList>
    </citation>
    <scope>NUCLEOTIDE SEQUENCE [LARGE SCALE GENOMIC DNA]</scope>
    <source>
        <strain evidence="14">cv. PFS-1207/04</strain>
    </source>
</reference>